<evidence type="ECO:0000256" key="7">
    <source>
        <dbReference type="SAM" id="Phobius"/>
    </source>
</evidence>
<evidence type="ECO:0000313" key="9">
    <source>
        <dbReference type="EMBL" id="MBJ7594399.1"/>
    </source>
</evidence>
<reference evidence="10" key="2">
    <citation type="submission" date="2018-05" db="EMBL/GenBank/DDBJ databases">
        <authorList>
            <person name="Ferrari B."/>
        </authorList>
    </citation>
    <scope>NUCLEOTIDE SEQUENCE</scope>
    <source>
        <strain evidence="10">RRmetagenome_bin12</strain>
    </source>
</reference>
<feature type="transmembrane region" description="Helical" evidence="7">
    <location>
        <begin position="774"/>
        <end position="800"/>
    </location>
</feature>
<dbReference type="PANTHER" id="PTHR30572:SF4">
    <property type="entry name" value="ABC TRANSPORTER PERMEASE YTRF"/>
    <property type="match status" value="1"/>
</dbReference>
<dbReference type="GO" id="GO:0005886">
    <property type="term" value="C:plasma membrane"/>
    <property type="evidence" value="ECO:0007669"/>
    <property type="project" value="UniProtKB-SubCell"/>
</dbReference>
<evidence type="ECO:0000259" key="8">
    <source>
        <dbReference type="Pfam" id="PF02687"/>
    </source>
</evidence>
<feature type="transmembrane region" description="Helical" evidence="7">
    <location>
        <begin position="316"/>
        <end position="344"/>
    </location>
</feature>
<dbReference type="EMBL" id="QHBU01000037">
    <property type="protein sequence ID" value="PZR83387.1"/>
    <property type="molecule type" value="Genomic_DNA"/>
</dbReference>
<evidence type="ECO:0000256" key="1">
    <source>
        <dbReference type="ARBA" id="ARBA00004651"/>
    </source>
</evidence>
<keyword evidence="4 7" id="KW-1133">Transmembrane helix</keyword>
<dbReference type="PANTHER" id="PTHR30572">
    <property type="entry name" value="MEMBRANE COMPONENT OF TRANSPORTER-RELATED"/>
    <property type="match status" value="1"/>
</dbReference>
<comment type="subcellular location">
    <subcellularLocation>
        <location evidence="1">Cell membrane</location>
        <topology evidence="1">Multi-pass membrane protein</topology>
    </subcellularLocation>
</comment>
<feature type="transmembrane region" description="Helical" evidence="7">
    <location>
        <begin position="436"/>
        <end position="458"/>
    </location>
</feature>
<reference evidence="10 11" key="1">
    <citation type="journal article" date="2017" name="Nature">
        <title>Atmospheric trace gases support primary production in Antarctic desert surface soil.</title>
        <authorList>
            <person name="Ji M."/>
            <person name="Greening C."/>
            <person name="Vanwonterghem I."/>
            <person name="Carere C.R."/>
            <person name="Bay S.K."/>
            <person name="Steen J.A."/>
            <person name="Montgomery K."/>
            <person name="Lines T."/>
            <person name="Beardall J."/>
            <person name="van Dorst J."/>
            <person name="Snape I."/>
            <person name="Stott M.B."/>
            <person name="Hugenholtz P."/>
            <person name="Ferrari B.C."/>
        </authorList>
    </citation>
    <scope>NUCLEOTIDE SEQUENCE [LARGE SCALE GENOMIC DNA]</scope>
    <source>
        <strain evidence="10">RRmetagenome_bin12</strain>
    </source>
</reference>
<evidence type="ECO:0000256" key="5">
    <source>
        <dbReference type="ARBA" id="ARBA00023136"/>
    </source>
</evidence>
<dbReference type="Proteomes" id="UP000248724">
    <property type="component" value="Unassembled WGS sequence"/>
</dbReference>
<feature type="transmembrane region" description="Helical" evidence="7">
    <location>
        <begin position="725"/>
        <end position="747"/>
    </location>
</feature>
<sequence length="849" mass="86623">MLKVTLRGLLAHKLRLSLTAVAIVLGIAFVSSTFVVSDTINNVFGAIFTDANQGIAVVVEGQTLAGTGQDIGGGQRRPVPAAVVPTVRKVDGVAEADGSIFRTGATLLAPNGTPIGGHGPPTFGANWVNTPSSPYHFRSGNPPQAADDVAIDAATAAANGIHVGQRIDLVFNGGARQTFHVSGIVGYGQADNVAGATIALFTTPTAMRVLDTQGNFDQVSVFAASGVKDAALRDRIAQVLPADMVAQTGAAQASQQVQATRSVIGILSTALLVFGLIALFVGSFLIVNTFTILIAQRSRELALLRALGATRRQVMVSVLTEALLTGVVASAVGAALGILLAIGLARLLGFSLSNGGLTVTPRSFIVAIVVGTAVTLIAATLPARRATRVAPMAALRDAVPEVAPVTRRRSIGGAIVTVVGAALLGAGLFAGTGQTLLLLGLGALALFIGIAYLSPLLVRPVGGAIGRPLARLRGVPGRLARENAIRSPRRTASTAAALMIGVALIAAVAVIAASFKASGEASIVGSVNSQLLVVDNSGGQGGFTTSVVDSLRRDPRLADLTEVRANSVVVGSANQSLLAIDVAAINHTVIFDMVSGDPLSISDANDMLVDDSTASARGWTTGTTVQAQFPYASTAATKRIGGVYHGNALISGFAVSLATYTANFPKPQQDIAILVNAAPGQTVGAADAALKSDLVAFPALTVQTKQEFIDANSKAIDQAQSLIDVLLVLSVIIAALGVVNTLALSVLERARELGLLRALGLTRRQTRSMVRWEAVIIALLGAVLGLVIGAGMGTAVVRALASQGLSKLSVPAVQLVAYVVAAFLIGVLAAVLPARRAARLNVLDAIATE</sequence>
<feature type="transmembrane region" description="Helical" evidence="7">
    <location>
        <begin position="411"/>
        <end position="430"/>
    </location>
</feature>
<evidence type="ECO:0000313" key="10">
    <source>
        <dbReference type="EMBL" id="PZR83387.1"/>
    </source>
</evidence>
<feature type="transmembrane region" description="Helical" evidence="7">
    <location>
        <begin position="812"/>
        <end position="832"/>
    </location>
</feature>
<dbReference type="Proteomes" id="UP000606991">
    <property type="component" value="Unassembled WGS sequence"/>
</dbReference>
<comment type="caution">
    <text evidence="10">The sequence shown here is derived from an EMBL/GenBank/DDBJ whole genome shotgun (WGS) entry which is preliminary data.</text>
</comment>
<gene>
    <name evidence="10" type="ORF">DLM65_02110</name>
    <name evidence="9" type="ORF">JF886_05955</name>
</gene>
<accession>A0A2W5ZHK2</accession>
<reference evidence="9 12" key="3">
    <citation type="submission" date="2020-10" db="EMBL/GenBank/DDBJ databases">
        <title>Ca. Dormibacterota MAGs.</title>
        <authorList>
            <person name="Montgomery K."/>
        </authorList>
    </citation>
    <scope>NUCLEOTIDE SEQUENCE [LARGE SCALE GENOMIC DNA]</scope>
    <source>
        <strain evidence="9">SC8812_S17_18</strain>
    </source>
</reference>
<evidence type="ECO:0000313" key="12">
    <source>
        <dbReference type="Proteomes" id="UP000606991"/>
    </source>
</evidence>
<name>A0A2W5ZHK2_9BACT</name>
<dbReference type="InterPro" id="IPR050250">
    <property type="entry name" value="Macrolide_Exporter_MacB"/>
</dbReference>
<dbReference type="AlphaFoldDB" id="A0A2W5ZHK2"/>
<dbReference type="RefSeq" id="WP_337310558.1">
    <property type="nucleotide sequence ID" value="NZ_JAEKNS010000067.1"/>
</dbReference>
<proteinExistence type="inferred from homology"/>
<feature type="domain" description="ABC3 transporter permease C-terminal" evidence="8">
    <location>
        <begin position="726"/>
        <end position="841"/>
    </location>
</feature>
<evidence type="ECO:0000256" key="3">
    <source>
        <dbReference type="ARBA" id="ARBA00022692"/>
    </source>
</evidence>
<feature type="transmembrane region" description="Helical" evidence="7">
    <location>
        <begin position="263"/>
        <end position="295"/>
    </location>
</feature>
<dbReference type="GO" id="GO:0022857">
    <property type="term" value="F:transmembrane transporter activity"/>
    <property type="evidence" value="ECO:0007669"/>
    <property type="project" value="TreeGrafter"/>
</dbReference>
<feature type="transmembrane region" description="Helical" evidence="7">
    <location>
        <begin position="495"/>
        <end position="515"/>
    </location>
</feature>
<dbReference type="InterPro" id="IPR003838">
    <property type="entry name" value="ABC3_permease_C"/>
</dbReference>
<evidence type="ECO:0000256" key="4">
    <source>
        <dbReference type="ARBA" id="ARBA00022989"/>
    </source>
</evidence>
<organism evidence="10 11">
    <name type="scientific">Candidatus Aeolococcus gillhamiae</name>
    <dbReference type="NCBI Taxonomy" id="3127015"/>
    <lineage>
        <taxon>Bacteria</taxon>
        <taxon>Bacillati</taxon>
        <taxon>Candidatus Dormiibacterota</taxon>
        <taxon>Candidatus Dormibacteria</taxon>
        <taxon>Candidatus Aeolococcales</taxon>
        <taxon>Candidatus Aeolococcaceae</taxon>
        <taxon>Candidatus Aeolococcus</taxon>
    </lineage>
</organism>
<dbReference type="Pfam" id="PF02687">
    <property type="entry name" value="FtsX"/>
    <property type="match status" value="2"/>
</dbReference>
<keyword evidence="3 7" id="KW-0812">Transmembrane</keyword>
<evidence type="ECO:0000256" key="6">
    <source>
        <dbReference type="ARBA" id="ARBA00038076"/>
    </source>
</evidence>
<comment type="similarity">
    <text evidence="6">Belongs to the ABC-4 integral membrane protein family.</text>
</comment>
<accession>A0A934JUY3</accession>
<protein>
    <submittedName>
        <fullName evidence="9">FtsX-like permease family protein</fullName>
    </submittedName>
</protein>
<evidence type="ECO:0000256" key="2">
    <source>
        <dbReference type="ARBA" id="ARBA00022475"/>
    </source>
</evidence>
<keyword evidence="5 7" id="KW-0472">Membrane</keyword>
<keyword evidence="2" id="KW-1003">Cell membrane</keyword>
<evidence type="ECO:0000313" key="11">
    <source>
        <dbReference type="Proteomes" id="UP000248724"/>
    </source>
</evidence>
<feature type="transmembrane region" description="Helical" evidence="7">
    <location>
        <begin position="364"/>
        <end position="383"/>
    </location>
</feature>
<feature type="domain" description="ABC3 transporter permease C-terminal" evidence="8">
    <location>
        <begin position="273"/>
        <end position="389"/>
    </location>
</feature>
<dbReference type="EMBL" id="JAEKNS010000067">
    <property type="protein sequence ID" value="MBJ7594399.1"/>
    <property type="molecule type" value="Genomic_DNA"/>
</dbReference>